<dbReference type="AlphaFoldDB" id="A0A4Z2FK37"/>
<protein>
    <submittedName>
        <fullName evidence="1">Uncharacterized protein</fullName>
    </submittedName>
</protein>
<evidence type="ECO:0000313" key="2">
    <source>
        <dbReference type="Proteomes" id="UP000314294"/>
    </source>
</evidence>
<sequence>MDKNVDNMKFDSGSKTKKMKCEAVERTVMENINSGTGPAAPCLQPRVCSPVSTSWLKEVVTKSEIENRPMETIQDHMVRYDNTLTL</sequence>
<accession>A0A4Z2FK37</accession>
<dbReference type="EMBL" id="SRLO01001118">
    <property type="protein sequence ID" value="TNN41321.1"/>
    <property type="molecule type" value="Genomic_DNA"/>
</dbReference>
<organism evidence="1 2">
    <name type="scientific">Liparis tanakae</name>
    <name type="common">Tanaka's snailfish</name>
    <dbReference type="NCBI Taxonomy" id="230148"/>
    <lineage>
        <taxon>Eukaryota</taxon>
        <taxon>Metazoa</taxon>
        <taxon>Chordata</taxon>
        <taxon>Craniata</taxon>
        <taxon>Vertebrata</taxon>
        <taxon>Euteleostomi</taxon>
        <taxon>Actinopterygii</taxon>
        <taxon>Neopterygii</taxon>
        <taxon>Teleostei</taxon>
        <taxon>Neoteleostei</taxon>
        <taxon>Acanthomorphata</taxon>
        <taxon>Eupercaria</taxon>
        <taxon>Perciformes</taxon>
        <taxon>Cottioidei</taxon>
        <taxon>Cottales</taxon>
        <taxon>Liparidae</taxon>
        <taxon>Liparis</taxon>
    </lineage>
</organism>
<reference evidence="1 2" key="1">
    <citation type="submission" date="2019-03" db="EMBL/GenBank/DDBJ databases">
        <title>First draft genome of Liparis tanakae, snailfish: a comprehensive survey of snailfish specific genes.</title>
        <authorList>
            <person name="Kim W."/>
            <person name="Song I."/>
            <person name="Jeong J.-H."/>
            <person name="Kim D."/>
            <person name="Kim S."/>
            <person name="Ryu S."/>
            <person name="Song J.Y."/>
            <person name="Lee S.K."/>
        </authorList>
    </citation>
    <scope>NUCLEOTIDE SEQUENCE [LARGE SCALE GENOMIC DNA]</scope>
    <source>
        <tissue evidence="1">Muscle</tissue>
    </source>
</reference>
<dbReference type="Proteomes" id="UP000314294">
    <property type="component" value="Unassembled WGS sequence"/>
</dbReference>
<comment type="caution">
    <text evidence="1">The sequence shown here is derived from an EMBL/GenBank/DDBJ whole genome shotgun (WGS) entry which is preliminary data.</text>
</comment>
<gene>
    <name evidence="1" type="ORF">EYF80_048524</name>
</gene>
<keyword evidence="2" id="KW-1185">Reference proteome</keyword>
<name>A0A4Z2FK37_9TELE</name>
<evidence type="ECO:0000313" key="1">
    <source>
        <dbReference type="EMBL" id="TNN41321.1"/>
    </source>
</evidence>
<proteinExistence type="predicted"/>